<keyword evidence="2 3" id="KW-0378">Hydrolase</keyword>
<dbReference type="EMBL" id="RSED01000008">
    <property type="protein sequence ID" value="RRS04108.1"/>
    <property type="molecule type" value="Genomic_DNA"/>
</dbReference>
<comment type="caution">
    <text evidence="5">The sequence shown here is derived from an EMBL/GenBank/DDBJ whole genome shotgun (WGS) entry which is preliminary data.</text>
</comment>
<accession>A0A426VBK8</accession>
<keyword evidence="3" id="KW-0732">Signal</keyword>
<dbReference type="InterPro" id="IPR050309">
    <property type="entry name" value="Type-B_Carboxylest/Lipase"/>
</dbReference>
<dbReference type="InterPro" id="IPR002018">
    <property type="entry name" value="CarbesteraseB"/>
</dbReference>
<dbReference type="Proteomes" id="UP000269265">
    <property type="component" value="Unassembled WGS sequence"/>
</dbReference>
<sequence length="537" mass="58542">MTHPWTRRSIRFAASCALGALLMTSAQATRFTPAPPKVQISQGELSGKLADGVRAYLGVPYAAPPVGELRWQSPQPPADWSGTRDGRAFRDRCAQPLSFLSPKSVNEDCLYLNVHVPDDIGGEKLPVMVWIHGGAFLSGAAADYDMVQLARKARAVVVSINYRLGAFGFFRAPELAAQHQSSNLGLQDQQAALRWVQSQIGQFGGDASRVTLFGHSAGGASVCLHTVSPQSQGLFQRAIMQSGTCGLLTSTPPEAMAAQSARLGVQLGCPNGPGQLACLRDKPAAEVLKASVPNGNEVKDVEVRWAPVRDGVTLLEDPGQQVRQGRFHRVPMMIGTTRDEGDLFVGTEYHLAAFRTIRQADVEFYIGQIAGSDTSRAAQLRSTYAAQAYGSLDRAFSALLTDYFFSCDSLQETQAFSRQVPTYTYEFSETGLPFLFQDPLMRLGSLHGAELIFLFQSSKQTWPMLFWNKAQKQLSDQLIGYWGRFAATGNPNGPHLPSWPAFSSQRDSILNIRSSGNSVLGTAEFRQSHQCNVFDPS</sequence>
<dbReference type="Pfam" id="PF00135">
    <property type="entry name" value="COesterase"/>
    <property type="match status" value="1"/>
</dbReference>
<dbReference type="PANTHER" id="PTHR11559">
    <property type="entry name" value="CARBOXYLESTERASE"/>
    <property type="match status" value="1"/>
</dbReference>
<proteinExistence type="inferred from homology"/>
<evidence type="ECO:0000256" key="2">
    <source>
        <dbReference type="ARBA" id="ARBA00022801"/>
    </source>
</evidence>
<reference evidence="5 6" key="1">
    <citation type="submission" date="2018-12" db="EMBL/GenBank/DDBJ databases">
        <title>The whole draft genome of Aquabacterium sp. SJQ9.</title>
        <authorList>
            <person name="Sun L."/>
            <person name="Gao X."/>
            <person name="Chen W."/>
            <person name="Huang K."/>
        </authorList>
    </citation>
    <scope>NUCLEOTIDE SEQUENCE [LARGE SCALE GENOMIC DNA]</scope>
    <source>
        <strain evidence="5 6">SJQ9</strain>
    </source>
</reference>
<name>A0A426VBK8_9BURK</name>
<feature type="signal peptide" evidence="3">
    <location>
        <begin position="1"/>
        <end position="28"/>
    </location>
</feature>
<comment type="similarity">
    <text evidence="1 3">Belongs to the type-B carboxylesterase/lipase family.</text>
</comment>
<dbReference type="InterPro" id="IPR019826">
    <property type="entry name" value="Carboxylesterase_B_AS"/>
</dbReference>
<dbReference type="SUPFAM" id="SSF53474">
    <property type="entry name" value="alpha/beta-Hydrolases"/>
    <property type="match status" value="1"/>
</dbReference>
<keyword evidence="6" id="KW-1185">Reference proteome</keyword>
<evidence type="ECO:0000313" key="6">
    <source>
        <dbReference type="Proteomes" id="UP000269265"/>
    </source>
</evidence>
<dbReference type="PROSITE" id="PS00122">
    <property type="entry name" value="CARBOXYLESTERASE_B_1"/>
    <property type="match status" value="1"/>
</dbReference>
<dbReference type="InterPro" id="IPR029058">
    <property type="entry name" value="AB_hydrolase_fold"/>
</dbReference>
<dbReference type="GO" id="GO:0016787">
    <property type="term" value="F:hydrolase activity"/>
    <property type="evidence" value="ECO:0007669"/>
    <property type="project" value="UniProtKB-KW"/>
</dbReference>
<evidence type="ECO:0000313" key="5">
    <source>
        <dbReference type="EMBL" id="RRS04108.1"/>
    </source>
</evidence>
<dbReference type="AlphaFoldDB" id="A0A426VBK8"/>
<protein>
    <recommendedName>
        <fullName evidence="3">Carboxylic ester hydrolase</fullName>
        <ecNumber evidence="3">3.1.1.-</ecNumber>
    </recommendedName>
</protein>
<dbReference type="Gene3D" id="3.40.50.1820">
    <property type="entry name" value="alpha/beta hydrolase"/>
    <property type="match status" value="1"/>
</dbReference>
<organism evidence="5 6">
    <name type="scientific">Aquabacterium soli</name>
    <dbReference type="NCBI Taxonomy" id="2493092"/>
    <lineage>
        <taxon>Bacteria</taxon>
        <taxon>Pseudomonadati</taxon>
        <taxon>Pseudomonadota</taxon>
        <taxon>Betaproteobacteria</taxon>
        <taxon>Burkholderiales</taxon>
        <taxon>Aquabacterium</taxon>
    </lineage>
</organism>
<dbReference type="EC" id="3.1.1.-" evidence="3"/>
<feature type="chain" id="PRO_5018820755" description="Carboxylic ester hydrolase" evidence="3">
    <location>
        <begin position="29"/>
        <end position="537"/>
    </location>
</feature>
<evidence type="ECO:0000256" key="1">
    <source>
        <dbReference type="ARBA" id="ARBA00005964"/>
    </source>
</evidence>
<dbReference type="RefSeq" id="WP_125243512.1">
    <property type="nucleotide sequence ID" value="NZ_RSED01000008.1"/>
</dbReference>
<gene>
    <name evidence="5" type="ORF">EIP75_12060</name>
</gene>
<evidence type="ECO:0000256" key="3">
    <source>
        <dbReference type="RuleBase" id="RU361235"/>
    </source>
</evidence>
<feature type="domain" description="Carboxylesterase type B" evidence="4">
    <location>
        <begin position="35"/>
        <end position="532"/>
    </location>
</feature>
<evidence type="ECO:0000259" key="4">
    <source>
        <dbReference type="Pfam" id="PF00135"/>
    </source>
</evidence>
<dbReference type="OrthoDB" id="9775851at2"/>